<proteinExistence type="predicted"/>
<dbReference type="EMBL" id="LAZR01001795">
    <property type="protein sequence ID" value="KKN38918.1"/>
    <property type="molecule type" value="Genomic_DNA"/>
</dbReference>
<sequence length="66" mass="7745">MLRRMGRPSAGLTAVIFTRCKPALKELIEKERKRVQKENPHRPVSEADIVRRILYKHFKEKSDDNG</sequence>
<accession>A0A0F9TBM4</accession>
<reference evidence="1" key="1">
    <citation type="journal article" date="2015" name="Nature">
        <title>Complex archaea that bridge the gap between prokaryotes and eukaryotes.</title>
        <authorList>
            <person name="Spang A."/>
            <person name="Saw J.H."/>
            <person name="Jorgensen S.L."/>
            <person name="Zaremba-Niedzwiedzka K."/>
            <person name="Martijn J."/>
            <person name="Lind A.E."/>
            <person name="van Eijk R."/>
            <person name="Schleper C."/>
            <person name="Guy L."/>
            <person name="Ettema T.J."/>
        </authorList>
    </citation>
    <scope>NUCLEOTIDE SEQUENCE</scope>
</reference>
<name>A0A0F9TBM4_9ZZZZ</name>
<dbReference type="AlphaFoldDB" id="A0A0F9TBM4"/>
<protein>
    <submittedName>
        <fullName evidence="1">Uncharacterized protein</fullName>
    </submittedName>
</protein>
<evidence type="ECO:0000313" key="1">
    <source>
        <dbReference type="EMBL" id="KKN38918.1"/>
    </source>
</evidence>
<comment type="caution">
    <text evidence="1">The sequence shown here is derived from an EMBL/GenBank/DDBJ whole genome shotgun (WGS) entry which is preliminary data.</text>
</comment>
<organism evidence="1">
    <name type="scientific">marine sediment metagenome</name>
    <dbReference type="NCBI Taxonomy" id="412755"/>
    <lineage>
        <taxon>unclassified sequences</taxon>
        <taxon>metagenomes</taxon>
        <taxon>ecological metagenomes</taxon>
    </lineage>
</organism>
<gene>
    <name evidence="1" type="ORF">LCGC14_0748790</name>
</gene>